<dbReference type="InterPro" id="IPR047192">
    <property type="entry name" value="Euk_RPA1_DBD_C"/>
</dbReference>
<feature type="domain" description="Replication factor A C-terminal" evidence="6">
    <location>
        <begin position="77"/>
        <end position="220"/>
    </location>
</feature>
<feature type="non-terminal residue" evidence="7">
    <location>
        <position position="1"/>
    </location>
</feature>
<dbReference type="InterPro" id="IPR012340">
    <property type="entry name" value="NA-bd_OB-fold"/>
</dbReference>
<dbReference type="InterPro" id="IPR013955">
    <property type="entry name" value="Rep_factor-A_C"/>
</dbReference>
<reference evidence="7 8" key="1">
    <citation type="journal article" date="2021" name="Nat. Plants">
        <title>The Taxus genome provides insights into paclitaxel biosynthesis.</title>
        <authorList>
            <person name="Xiong X."/>
            <person name="Gou J."/>
            <person name="Liao Q."/>
            <person name="Li Y."/>
            <person name="Zhou Q."/>
            <person name="Bi G."/>
            <person name="Li C."/>
            <person name="Du R."/>
            <person name="Wang X."/>
            <person name="Sun T."/>
            <person name="Guo L."/>
            <person name="Liang H."/>
            <person name="Lu P."/>
            <person name="Wu Y."/>
            <person name="Zhang Z."/>
            <person name="Ro D.K."/>
            <person name="Shang Y."/>
            <person name="Huang S."/>
            <person name="Yan J."/>
        </authorList>
    </citation>
    <scope>NUCLEOTIDE SEQUENCE [LARGE SCALE GENOMIC DNA]</scope>
    <source>
        <strain evidence="7">Ta-2019</strain>
    </source>
</reference>
<comment type="caution">
    <text evidence="7">The sequence shown here is derived from an EMBL/GenBank/DDBJ whole genome shotgun (WGS) entry which is preliminary data.</text>
</comment>
<evidence type="ECO:0000313" key="7">
    <source>
        <dbReference type="EMBL" id="KAH9324057.1"/>
    </source>
</evidence>
<evidence type="ECO:0000259" key="6">
    <source>
        <dbReference type="Pfam" id="PF08646"/>
    </source>
</evidence>
<dbReference type="Proteomes" id="UP000824469">
    <property type="component" value="Unassembled WGS sequence"/>
</dbReference>
<keyword evidence="8" id="KW-1185">Reference proteome</keyword>
<evidence type="ECO:0000256" key="4">
    <source>
        <dbReference type="ARBA" id="ARBA00022833"/>
    </source>
</evidence>
<evidence type="ECO:0000256" key="1">
    <source>
        <dbReference type="ARBA" id="ARBA00005690"/>
    </source>
</evidence>
<sequence>IQKAKAAAFREKTLTTGPAMQLFLTPPIPETEALQIWLTIIEASTSSSPLNRKASMEKTIAYIHACSTPNHSHQVVIVGTIIHLNMDNYYYPACSRIVNGKQCRKKLSFAADSTWHCTRCNLATATCEYRYALHMMVEDRTGTIWETTFEDVALALLGVSATSLKEQSKSTNDSWNIIKHGLFHTYRCIFSVSPTTYKGKEQLSCTIHNITGAEQDSDHAELVVAFLEASE</sequence>
<keyword evidence="4" id="KW-0862">Zinc</keyword>
<accession>A0AA38GIS5</accession>
<dbReference type="CDD" id="cd04476">
    <property type="entry name" value="RPA1_DBD_C"/>
    <property type="match status" value="1"/>
</dbReference>
<comment type="similarity">
    <text evidence="1">Belongs to the replication factor A protein 1 family.</text>
</comment>
<evidence type="ECO:0000256" key="3">
    <source>
        <dbReference type="ARBA" id="ARBA00022771"/>
    </source>
</evidence>
<dbReference type="AlphaFoldDB" id="A0AA38GIS5"/>
<protein>
    <recommendedName>
        <fullName evidence="6">Replication factor A C-terminal domain-containing protein</fullName>
    </recommendedName>
</protein>
<evidence type="ECO:0000313" key="8">
    <source>
        <dbReference type="Proteomes" id="UP000824469"/>
    </source>
</evidence>
<keyword evidence="5" id="KW-0238">DNA-binding</keyword>
<dbReference type="GO" id="GO:0008270">
    <property type="term" value="F:zinc ion binding"/>
    <property type="evidence" value="ECO:0007669"/>
    <property type="project" value="UniProtKB-KW"/>
</dbReference>
<organism evidence="7 8">
    <name type="scientific">Taxus chinensis</name>
    <name type="common">Chinese yew</name>
    <name type="synonym">Taxus wallichiana var. chinensis</name>
    <dbReference type="NCBI Taxonomy" id="29808"/>
    <lineage>
        <taxon>Eukaryota</taxon>
        <taxon>Viridiplantae</taxon>
        <taxon>Streptophyta</taxon>
        <taxon>Embryophyta</taxon>
        <taxon>Tracheophyta</taxon>
        <taxon>Spermatophyta</taxon>
        <taxon>Pinopsida</taxon>
        <taxon>Pinidae</taxon>
        <taxon>Conifers II</taxon>
        <taxon>Cupressales</taxon>
        <taxon>Taxaceae</taxon>
        <taxon>Taxus</taxon>
    </lineage>
</organism>
<proteinExistence type="inferred from homology"/>
<dbReference type="EMBL" id="JAHRHJ020000002">
    <property type="protein sequence ID" value="KAH9324057.1"/>
    <property type="molecule type" value="Genomic_DNA"/>
</dbReference>
<dbReference type="Gene3D" id="2.40.50.140">
    <property type="entry name" value="Nucleic acid-binding proteins"/>
    <property type="match status" value="1"/>
</dbReference>
<evidence type="ECO:0000256" key="2">
    <source>
        <dbReference type="ARBA" id="ARBA00022723"/>
    </source>
</evidence>
<dbReference type="Pfam" id="PF08646">
    <property type="entry name" value="Rep_fac-A_C"/>
    <property type="match status" value="1"/>
</dbReference>
<keyword evidence="2" id="KW-0479">Metal-binding</keyword>
<name>A0AA38GIS5_TAXCH</name>
<evidence type="ECO:0000256" key="5">
    <source>
        <dbReference type="ARBA" id="ARBA00023125"/>
    </source>
</evidence>
<dbReference type="SUPFAM" id="SSF50249">
    <property type="entry name" value="Nucleic acid-binding proteins"/>
    <property type="match status" value="1"/>
</dbReference>
<gene>
    <name evidence="7" type="ORF">KI387_004235</name>
</gene>
<keyword evidence="3" id="KW-0863">Zinc-finger</keyword>
<dbReference type="GO" id="GO:0003677">
    <property type="term" value="F:DNA binding"/>
    <property type="evidence" value="ECO:0007669"/>
    <property type="project" value="UniProtKB-KW"/>
</dbReference>